<feature type="domain" description="Neprosin PEP catalytic" evidence="1">
    <location>
        <begin position="399"/>
        <end position="652"/>
    </location>
</feature>
<accession>A0AAW2DHW0</accession>
<dbReference type="Pfam" id="PF03080">
    <property type="entry name" value="Neprosin"/>
    <property type="match status" value="2"/>
</dbReference>
<dbReference type="AlphaFoldDB" id="A0AAW2DHW0"/>
<keyword evidence="3" id="KW-1185">Reference proteome</keyword>
<gene>
    <name evidence="2" type="ORF">SO802_005330</name>
</gene>
<organism evidence="2 3">
    <name type="scientific">Lithocarpus litseifolius</name>
    <dbReference type="NCBI Taxonomy" id="425828"/>
    <lineage>
        <taxon>Eukaryota</taxon>
        <taxon>Viridiplantae</taxon>
        <taxon>Streptophyta</taxon>
        <taxon>Embryophyta</taxon>
        <taxon>Tracheophyta</taxon>
        <taxon>Spermatophyta</taxon>
        <taxon>Magnoliopsida</taxon>
        <taxon>eudicotyledons</taxon>
        <taxon>Gunneridae</taxon>
        <taxon>Pentapetalae</taxon>
        <taxon>rosids</taxon>
        <taxon>fabids</taxon>
        <taxon>Fagales</taxon>
        <taxon>Fagaceae</taxon>
        <taxon>Lithocarpus</taxon>
    </lineage>
</organism>
<comment type="caution">
    <text evidence="2">The sequence shown here is derived from an EMBL/GenBank/DDBJ whole genome shotgun (WGS) entry which is preliminary data.</text>
</comment>
<reference evidence="2 3" key="1">
    <citation type="submission" date="2024-01" db="EMBL/GenBank/DDBJ databases">
        <title>A telomere-to-telomere, gap-free genome of sweet tea (Lithocarpus litseifolius).</title>
        <authorList>
            <person name="Zhou J."/>
        </authorList>
    </citation>
    <scope>NUCLEOTIDE SEQUENCE [LARGE SCALE GENOMIC DNA]</scope>
    <source>
        <strain evidence="2">Zhou-2022a</strain>
        <tissue evidence="2">Leaf</tissue>
    </source>
</reference>
<dbReference type="Pfam" id="PF14365">
    <property type="entry name" value="Neprosin_AP"/>
    <property type="match status" value="2"/>
</dbReference>
<sequence length="652" mass="73111">MSWILLSKWKRFVDGRRIGTTKLVKPKGTIKTIEGKDGDIIDCVDLYQQPAFDHPLLKNHTIQMEPSSIPSDLKANSSPVKLIQGWHKSGQCPEATIPIVRSPKNQHLPALRHFKRSRTQLNQSLDSNDGDILSDHESDNYQNTGCENLDCPGFVQTNKNFAIGSALDVSVYNSKQVDIGIAIYKSKDSWWLKVNDQVIGYWPQSIYKYLTNSAARLDYGGEIYNAKVGGIHTKTQMGSGHFPSEGYGKASYFRHIQYMDSTGSFKDVEPGKLNVDAAKPSCYNIEIQSDKSGGSGTNFYFGGPGYSADKYGDIIDCVGIYQQPAFSHPLLKNHTIQMKPSSIPGGVKVNSIQEKLFQGWHKSGQCPEATIPIRRSQEDEHPRAIHFKPNRTQLNNSFASYHKNHEYATVYINGDNFHGARSSINIWKPTVSDDGEISIAQIWVVAGPDELLNTMEAGWNVYSDDQKTRFFIYWTSDGYHETGCYNLECSGFVQINNKFAIGSPIEAVSSYDSNQYDIGITIYKNNENWWLQVEDQLIGYWPQSIFTYLASSATTLDWGGEIYNSKPGGSHTKTQMGSGHFPDEGYGKASYFRNIQYMDSTGNFRDAEDMGLILYVTNPSCYNIDVQNDKNYFGNGTHVYFGGPGYSEDKCP</sequence>
<feature type="domain" description="Neprosin PEP catalytic" evidence="1">
    <location>
        <begin position="40"/>
        <end position="309"/>
    </location>
</feature>
<dbReference type="Gene3D" id="3.90.1320.10">
    <property type="entry name" value="Outer-capsid protein sigma 3, large lobe"/>
    <property type="match status" value="1"/>
</dbReference>
<dbReference type="PANTHER" id="PTHR31589:SF221">
    <property type="entry name" value="LIGASE, PUTATIVE (DUF239)-RELATED"/>
    <property type="match status" value="1"/>
</dbReference>
<evidence type="ECO:0000313" key="3">
    <source>
        <dbReference type="Proteomes" id="UP001459277"/>
    </source>
</evidence>
<dbReference type="EMBL" id="JAZDWU010000002">
    <property type="protein sequence ID" value="KAL0010222.1"/>
    <property type="molecule type" value="Genomic_DNA"/>
</dbReference>
<evidence type="ECO:0000259" key="1">
    <source>
        <dbReference type="PROSITE" id="PS52045"/>
    </source>
</evidence>
<dbReference type="InterPro" id="IPR053168">
    <property type="entry name" value="Glutamic_endopeptidase"/>
</dbReference>
<protein>
    <recommendedName>
        <fullName evidence="1">Neprosin PEP catalytic domain-containing protein</fullName>
    </recommendedName>
</protein>
<name>A0AAW2DHW0_9ROSI</name>
<dbReference type="PANTHER" id="PTHR31589">
    <property type="entry name" value="PROTEIN, PUTATIVE (DUF239)-RELATED-RELATED"/>
    <property type="match status" value="1"/>
</dbReference>
<dbReference type="PROSITE" id="PS52045">
    <property type="entry name" value="NEPROSIN_PEP_CD"/>
    <property type="match status" value="2"/>
</dbReference>
<dbReference type="Proteomes" id="UP001459277">
    <property type="component" value="Unassembled WGS sequence"/>
</dbReference>
<evidence type="ECO:0000313" key="2">
    <source>
        <dbReference type="EMBL" id="KAL0010222.1"/>
    </source>
</evidence>
<dbReference type="InterPro" id="IPR004314">
    <property type="entry name" value="Neprosin"/>
</dbReference>
<proteinExistence type="predicted"/>
<dbReference type="InterPro" id="IPR025521">
    <property type="entry name" value="Neprosin_propep"/>
</dbReference>